<keyword evidence="9 10" id="KW-0227">DNA damage</keyword>
<sequence length="355" mass="40783">MNINRLVLQNFRSFGKKEFTFSEETTIVVGPNTAGKTNILEAISLISTGKSFRANVEAEMIRSNEDIARVKAKVESREEEEELEIVVTRGELNGEKIPRKKLLINGTPKRFYDFVGSLKTVLFGPWDVDLVTGSPSARRRFLDSVCSQVDREYRRSLLSYEKGVRQRNRLLQRIREGEAKRSQLMFWDQLLIKNGEYLTLVRGEFIDFVNMTPALDSEELSLEYDRSVISPARIKEYEIEEVAAGATLVGPHRDDFGFRAQSAEHRTQEKRDLAIYGSRGEQRMIVLWLKLAELAFIDGKSGSRPVLLLDDVFSELDHKHREEIMKTIGRQQTIITTADPHTIEEWIDKAQIMEL</sequence>
<comment type="caution">
    <text evidence="12">The sequence shown here is derived from an EMBL/GenBank/DDBJ whole genome shotgun (WGS) entry which is preliminary data.</text>
</comment>
<evidence type="ECO:0000256" key="9">
    <source>
        <dbReference type="HAMAP-Rule" id="MF_00365"/>
    </source>
</evidence>
<keyword evidence="9 10" id="KW-0742">SOS response</keyword>
<dbReference type="InterPro" id="IPR027417">
    <property type="entry name" value="P-loop_NTPase"/>
</dbReference>
<dbReference type="GO" id="GO:0006302">
    <property type="term" value="P:double-strand break repair"/>
    <property type="evidence" value="ECO:0007669"/>
    <property type="project" value="TreeGrafter"/>
</dbReference>
<dbReference type="PANTHER" id="PTHR32182">
    <property type="entry name" value="DNA REPLICATION AND REPAIR PROTEIN RECF"/>
    <property type="match status" value="1"/>
</dbReference>
<dbReference type="PROSITE" id="PS00617">
    <property type="entry name" value="RECF_1"/>
    <property type="match status" value="1"/>
</dbReference>
<name>A0A1G1VCH3_9BACT</name>
<evidence type="ECO:0000256" key="2">
    <source>
        <dbReference type="ARBA" id="ARBA00008016"/>
    </source>
</evidence>
<dbReference type="NCBIfam" id="TIGR00611">
    <property type="entry name" value="recf"/>
    <property type="match status" value="1"/>
</dbReference>
<evidence type="ECO:0000256" key="4">
    <source>
        <dbReference type="ARBA" id="ARBA00022490"/>
    </source>
</evidence>
<organism evidence="12 13">
    <name type="scientific">Candidatus Blackburnbacteria bacterium RIFCSPLOWO2_01_FULL_41_27</name>
    <dbReference type="NCBI Taxonomy" id="1797520"/>
    <lineage>
        <taxon>Bacteria</taxon>
        <taxon>Candidatus Blackburniibacteriota</taxon>
    </lineage>
</organism>
<keyword evidence="4 9" id="KW-0963">Cytoplasm</keyword>
<keyword evidence="8 9" id="KW-0238">DNA-binding</keyword>
<dbReference type="InterPro" id="IPR001238">
    <property type="entry name" value="DNA-binding_RecF"/>
</dbReference>
<dbReference type="SUPFAM" id="SSF52540">
    <property type="entry name" value="P-loop containing nucleoside triphosphate hydrolases"/>
    <property type="match status" value="1"/>
</dbReference>
<keyword evidence="5 9" id="KW-0235">DNA replication</keyword>
<dbReference type="Pfam" id="PF02463">
    <property type="entry name" value="SMC_N"/>
    <property type="match status" value="1"/>
</dbReference>
<evidence type="ECO:0000256" key="10">
    <source>
        <dbReference type="RuleBase" id="RU000578"/>
    </source>
</evidence>
<dbReference type="GO" id="GO:0000731">
    <property type="term" value="P:DNA synthesis involved in DNA repair"/>
    <property type="evidence" value="ECO:0007669"/>
    <property type="project" value="TreeGrafter"/>
</dbReference>
<dbReference type="Gene3D" id="3.40.50.300">
    <property type="entry name" value="P-loop containing nucleotide triphosphate hydrolases"/>
    <property type="match status" value="1"/>
</dbReference>
<keyword evidence="9 10" id="KW-0234">DNA repair</keyword>
<feature type="domain" description="RecF/RecN/SMC N-terminal" evidence="11">
    <location>
        <begin position="3"/>
        <end position="346"/>
    </location>
</feature>
<evidence type="ECO:0000313" key="12">
    <source>
        <dbReference type="EMBL" id="OGY13041.1"/>
    </source>
</evidence>
<comment type="subcellular location">
    <subcellularLocation>
        <location evidence="1 9 10">Cytoplasm</location>
    </subcellularLocation>
</comment>
<proteinExistence type="inferred from homology"/>
<gene>
    <name evidence="9" type="primary">recF</name>
    <name evidence="12" type="ORF">A3A58_03295</name>
</gene>
<dbReference type="AlphaFoldDB" id="A0A1G1VCH3"/>
<protein>
    <recommendedName>
        <fullName evidence="3 9">DNA replication and repair protein RecF</fullName>
    </recommendedName>
</protein>
<evidence type="ECO:0000256" key="5">
    <source>
        <dbReference type="ARBA" id="ARBA00022705"/>
    </source>
</evidence>
<comment type="similarity">
    <text evidence="2 9 10">Belongs to the RecF family.</text>
</comment>
<keyword evidence="7 9" id="KW-0067">ATP-binding</keyword>
<accession>A0A1G1VCH3</accession>
<dbReference type="HAMAP" id="MF_00365">
    <property type="entry name" value="RecF"/>
    <property type="match status" value="1"/>
</dbReference>
<evidence type="ECO:0000256" key="3">
    <source>
        <dbReference type="ARBA" id="ARBA00020170"/>
    </source>
</evidence>
<dbReference type="InterPro" id="IPR018078">
    <property type="entry name" value="DNA-binding_RecF_CS"/>
</dbReference>
<evidence type="ECO:0000313" key="13">
    <source>
        <dbReference type="Proteomes" id="UP000177685"/>
    </source>
</evidence>
<dbReference type="InterPro" id="IPR003395">
    <property type="entry name" value="RecF/RecN/SMC_N"/>
</dbReference>
<evidence type="ECO:0000256" key="6">
    <source>
        <dbReference type="ARBA" id="ARBA00022741"/>
    </source>
</evidence>
<evidence type="ECO:0000256" key="1">
    <source>
        <dbReference type="ARBA" id="ARBA00004496"/>
    </source>
</evidence>
<dbReference type="GO" id="GO:0006260">
    <property type="term" value="P:DNA replication"/>
    <property type="evidence" value="ECO:0007669"/>
    <property type="project" value="UniProtKB-UniRule"/>
</dbReference>
<keyword evidence="6 9" id="KW-0547">Nucleotide-binding</keyword>
<dbReference type="GO" id="GO:0009432">
    <property type="term" value="P:SOS response"/>
    <property type="evidence" value="ECO:0007669"/>
    <property type="project" value="UniProtKB-UniRule"/>
</dbReference>
<dbReference type="PROSITE" id="PS00618">
    <property type="entry name" value="RECF_2"/>
    <property type="match status" value="1"/>
</dbReference>
<comment type="caution">
    <text evidence="9">Lacks conserved residue(s) required for the propagation of feature annotation.</text>
</comment>
<evidence type="ECO:0000256" key="8">
    <source>
        <dbReference type="ARBA" id="ARBA00023125"/>
    </source>
</evidence>
<evidence type="ECO:0000259" key="11">
    <source>
        <dbReference type="Pfam" id="PF02463"/>
    </source>
</evidence>
<dbReference type="Proteomes" id="UP000177685">
    <property type="component" value="Unassembled WGS sequence"/>
</dbReference>
<dbReference type="InterPro" id="IPR042174">
    <property type="entry name" value="RecF_2"/>
</dbReference>
<dbReference type="GO" id="GO:0005524">
    <property type="term" value="F:ATP binding"/>
    <property type="evidence" value="ECO:0007669"/>
    <property type="project" value="UniProtKB-UniRule"/>
</dbReference>
<dbReference type="PANTHER" id="PTHR32182:SF0">
    <property type="entry name" value="DNA REPLICATION AND REPAIR PROTEIN RECF"/>
    <property type="match status" value="1"/>
</dbReference>
<dbReference type="GO" id="GO:0003697">
    <property type="term" value="F:single-stranded DNA binding"/>
    <property type="evidence" value="ECO:0007669"/>
    <property type="project" value="UniProtKB-UniRule"/>
</dbReference>
<reference evidence="12 13" key="1">
    <citation type="journal article" date="2016" name="Nat. Commun.">
        <title>Thousands of microbial genomes shed light on interconnected biogeochemical processes in an aquifer system.</title>
        <authorList>
            <person name="Anantharaman K."/>
            <person name="Brown C.T."/>
            <person name="Hug L.A."/>
            <person name="Sharon I."/>
            <person name="Castelle C.J."/>
            <person name="Probst A.J."/>
            <person name="Thomas B.C."/>
            <person name="Singh A."/>
            <person name="Wilkins M.J."/>
            <person name="Karaoz U."/>
            <person name="Brodie E.L."/>
            <person name="Williams K.H."/>
            <person name="Hubbard S.S."/>
            <person name="Banfield J.F."/>
        </authorList>
    </citation>
    <scope>NUCLEOTIDE SEQUENCE [LARGE SCALE GENOMIC DNA]</scope>
</reference>
<dbReference type="Gene3D" id="1.20.1050.90">
    <property type="entry name" value="RecF/RecN/SMC, N-terminal domain"/>
    <property type="match status" value="1"/>
</dbReference>
<dbReference type="EMBL" id="MHCD01000044">
    <property type="protein sequence ID" value="OGY13041.1"/>
    <property type="molecule type" value="Genomic_DNA"/>
</dbReference>
<dbReference type="GO" id="GO:0005737">
    <property type="term" value="C:cytoplasm"/>
    <property type="evidence" value="ECO:0007669"/>
    <property type="project" value="UniProtKB-SubCell"/>
</dbReference>
<evidence type="ECO:0000256" key="7">
    <source>
        <dbReference type="ARBA" id="ARBA00022840"/>
    </source>
</evidence>
<comment type="function">
    <text evidence="9 10">The RecF protein is involved in DNA metabolism; it is required for DNA replication and normal SOS inducibility. RecF binds preferentially to single-stranded, linear DNA. It also seems to bind ATP.</text>
</comment>